<dbReference type="PANTHER" id="PTHR36307">
    <property type="entry name" value="FLAGELLA BASAL BODY P-RING FORMATION PROTEIN FLGA"/>
    <property type="match status" value="1"/>
</dbReference>
<keyword evidence="2" id="KW-0969">Cilium</keyword>
<keyword evidence="2" id="KW-0966">Cell projection</keyword>
<dbReference type="Proteomes" id="UP000190868">
    <property type="component" value="Chromosome"/>
</dbReference>
<evidence type="ECO:0000259" key="1">
    <source>
        <dbReference type="Pfam" id="PF13144"/>
    </source>
</evidence>
<dbReference type="EMBL" id="CP017258">
    <property type="protein sequence ID" value="AQW87560.1"/>
    <property type="molecule type" value="Genomic_DNA"/>
</dbReference>
<evidence type="ECO:0000313" key="3">
    <source>
        <dbReference type="Proteomes" id="UP000190868"/>
    </source>
</evidence>
<organism evidence="2 3">
    <name type="scientific">Campylobacter pinnipediorum subsp. caledonicus</name>
    <dbReference type="NCBI Taxonomy" id="1874362"/>
    <lineage>
        <taxon>Bacteria</taxon>
        <taxon>Pseudomonadati</taxon>
        <taxon>Campylobacterota</taxon>
        <taxon>Epsilonproteobacteria</taxon>
        <taxon>Campylobacterales</taxon>
        <taxon>Campylobacteraceae</taxon>
        <taxon>Campylobacter</taxon>
    </lineage>
</organism>
<feature type="domain" description="Flagella basal body P-ring formation protein FlgA SAF" evidence="1">
    <location>
        <begin position="147"/>
        <end position="264"/>
    </location>
</feature>
<dbReference type="InterPro" id="IPR039246">
    <property type="entry name" value="Flagellar_FlgA"/>
</dbReference>
<dbReference type="GO" id="GO:0044780">
    <property type="term" value="P:bacterial-type flagellum assembly"/>
    <property type="evidence" value="ECO:0007669"/>
    <property type="project" value="InterPro"/>
</dbReference>
<dbReference type="InterPro" id="IPR017585">
    <property type="entry name" value="SAF_FlgA"/>
</dbReference>
<sequence>MYCINDSTISLKTFGFDGEDNEILNLENKRAAKIDKEKLFEILKSNFKTFNDKTGKTVAFVRNCTTYDKIQAEFIKTLSNEYQNIDIKDIDIISQNKLPDNFDNFKLKEISVLKNPKSNGNFKATFVVNDFNIKTLYFRYNFKAQIPVFVAIKNLNRGDELDVFDYQKSFVDFNKFDINLLKDIDNSKMIVKTEIKAGDVLLTQNFTKISLIKRGDKINATLNDGGLSLIIETIAVQNGNLGDEITVRTKDRKSFKAKIVSKNMAIIQ</sequence>
<dbReference type="Pfam" id="PF13144">
    <property type="entry name" value="ChapFlgA"/>
    <property type="match status" value="1"/>
</dbReference>
<reference evidence="3" key="1">
    <citation type="submission" date="2016-09" db="EMBL/GenBank/DDBJ databases">
        <title>Comparative genomics of the Campylobacter concisus group.</title>
        <authorList>
            <person name="Miller W.G."/>
            <person name="Yee E."/>
            <person name="Chapman M.H."/>
            <person name="Huynh S."/>
            <person name="Bono J.L."/>
            <person name="On S.L.W."/>
            <person name="StLeger J."/>
            <person name="Foster G."/>
            <person name="Parker C.T."/>
        </authorList>
    </citation>
    <scope>NUCLEOTIDE SEQUENCE [LARGE SCALE GENOMIC DNA]</scope>
    <source>
        <strain evidence="3">RM18021</strain>
    </source>
</reference>
<evidence type="ECO:0000313" key="2">
    <source>
        <dbReference type="EMBL" id="AQW87560.1"/>
    </source>
</evidence>
<protein>
    <submittedName>
        <fullName evidence="2">Flagellar basal body P-ring biosynthesis protein</fullName>
    </submittedName>
</protein>
<keyword evidence="3" id="KW-1185">Reference proteome</keyword>
<dbReference type="Gene3D" id="2.30.30.760">
    <property type="match status" value="1"/>
</dbReference>
<dbReference type="NCBIfam" id="TIGR03170">
    <property type="entry name" value="flgA_cterm"/>
    <property type="match status" value="1"/>
</dbReference>
<proteinExistence type="predicted"/>
<dbReference type="AlphaFoldDB" id="A0A1S6U7A1"/>
<keyword evidence="2" id="KW-0282">Flagellum</keyword>
<name>A0A1S6U7A1_9BACT</name>
<dbReference type="RefSeq" id="WP_078424431.1">
    <property type="nucleotide sequence ID" value="NZ_CP017258.1"/>
</dbReference>
<accession>A0A1S6U7A1</accession>
<gene>
    <name evidence="2" type="primary">flgA</name>
    <name evidence="2" type="ORF">CPIN18021_0747</name>
</gene>
<dbReference type="PANTHER" id="PTHR36307:SF1">
    <property type="entry name" value="FLAGELLA BASAL BODY P-RING FORMATION PROTEIN FLGA"/>
    <property type="match status" value="1"/>
</dbReference>